<comment type="caution">
    <text evidence="3">The sequence shown here is derived from an EMBL/GenBank/DDBJ whole genome shotgun (WGS) entry which is preliminary data.</text>
</comment>
<evidence type="ECO:0000256" key="1">
    <source>
        <dbReference type="SAM" id="SignalP"/>
    </source>
</evidence>
<dbReference type="OrthoDB" id="9784513at2"/>
<feature type="signal peptide" evidence="1">
    <location>
        <begin position="1"/>
        <end position="24"/>
    </location>
</feature>
<feature type="chain" id="PRO_5027015958" evidence="1">
    <location>
        <begin position="25"/>
        <end position="224"/>
    </location>
</feature>
<keyword evidence="4" id="KW-1185">Reference proteome</keyword>
<sequence>MPVIRSLRLTALAICFGASTLALAADNRITPTLESVQIQHNGQTITIQRGHDLDATLPEIYQKTDRGCPPFCVQPMVVVEGVETIGELDVLNYLHRMSQGDTGILLVDSRTPDWVMRGTIPGSVNIPWNKISRDNAGTFETPREADTFEQTLHDDFNVTRDPASGALDFSNAKTLVLFCNGIWCPQSTANIKTLVGIGYPLHKLKWYRGGMQDWLSVGLTSVQP</sequence>
<dbReference type="PROSITE" id="PS50206">
    <property type="entry name" value="RHODANESE_3"/>
    <property type="match status" value="1"/>
</dbReference>
<reference evidence="3 4" key="1">
    <citation type="submission" date="2019-11" db="EMBL/GenBank/DDBJ databases">
        <title>Whole-genome sequence of the anaerobic purple sulfur bacterium Allochromatium palmeri DSM 15591.</title>
        <authorList>
            <person name="Kyndt J.A."/>
            <person name="Meyer T.E."/>
        </authorList>
    </citation>
    <scope>NUCLEOTIDE SEQUENCE [LARGE SCALE GENOMIC DNA]</scope>
    <source>
        <strain evidence="3 4">DSM 15591</strain>
    </source>
</reference>
<dbReference type="InterPro" id="IPR001763">
    <property type="entry name" value="Rhodanese-like_dom"/>
</dbReference>
<evidence type="ECO:0000259" key="2">
    <source>
        <dbReference type="PROSITE" id="PS50206"/>
    </source>
</evidence>
<name>A0A6N8E993_9GAMM</name>
<dbReference type="AlphaFoldDB" id="A0A6N8E993"/>
<dbReference type="Proteomes" id="UP000434044">
    <property type="component" value="Unassembled WGS sequence"/>
</dbReference>
<dbReference type="InterPro" id="IPR036873">
    <property type="entry name" value="Rhodanese-like_dom_sf"/>
</dbReference>
<keyword evidence="1" id="KW-0732">Signal</keyword>
<dbReference type="SUPFAM" id="SSF52821">
    <property type="entry name" value="Rhodanese/Cell cycle control phosphatase"/>
    <property type="match status" value="1"/>
</dbReference>
<feature type="domain" description="Rhodanese" evidence="2">
    <location>
        <begin position="100"/>
        <end position="223"/>
    </location>
</feature>
<dbReference type="RefSeq" id="WP_155448618.1">
    <property type="nucleotide sequence ID" value="NZ_WNKT01000003.1"/>
</dbReference>
<proteinExistence type="predicted"/>
<dbReference type="Pfam" id="PF00581">
    <property type="entry name" value="Rhodanese"/>
    <property type="match status" value="1"/>
</dbReference>
<gene>
    <name evidence="3" type="ORF">GJ668_02950</name>
</gene>
<dbReference type="EMBL" id="WNKT01000003">
    <property type="protein sequence ID" value="MTW20050.1"/>
    <property type="molecule type" value="Genomic_DNA"/>
</dbReference>
<accession>A0A6N8E993</accession>
<dbReference type="Gene3D" id="3.40.250.10">
    <property type="entry name" value="Rhodanese-like domain"/>
    <property type="match status" value="1"/>
</dbReference>
<evidence type="ECO:0000313" key="3">
    <source>
        <dbReference type="EMBL" id="MTW20050.1"/>
    </source>
</evidence>
<protein>
    <submittedName>
        <fullName evidence="3">Rhodanese-like domain-containing protein</fullName>
    </submittedName>
</protein>
<organism evidence="3 4">
    <name type="scientific">Allochromatium palmeri</name>
    <dbReference type="NCBI Taxonomy" id="231048"/>
    <lineage>
        <taxon>Bacteria</taxon>
        <taxon>Pseudomonadati</taxon>
        <taxon>Pseudomonadota</taxon>
        <taxon>Gammaproteobacteria</taxon>
        <taxon>Chromatiales</taxon>
        <taxon>Chromatiaceae</taxon>
        <taxon>Allochromatium</taxon>
    </lineage>
</organism>
<evidence type="ECO:0000313" key="4">
    <source>
        <dbReference type="Proteomes" id="UP000434044"/>
    </source>
</evidence>
<dbReference type="SMART" id="SM00450">
    <property type="entry name" value="RHOD"/>
    <property type="match status" value="1"/>
</dbReference>